<evidence type="ECO:0000313" key="2">
    <source>
        <dbReference type="EMBL" id="CAL8076711.1"/>
    </source>
</evidence>
<proteinExistence type="predicted"/>
<sequence>MKSEIQCEVIKRFSEIFRGQNFQNHVKQATENNITLFQPITNFFIPQYSRLPAKYFEQVKEYKTLTVLGMQRSAVIANKFTQELLLLECFKLLNDEVCLHYESETDSESVTKYFFLTFFIAAKVNFFKTFNVKVIIWKNKTSKVHGSVAGWRKNNSEPPKEVKSKYAEQLIKAVSQNKVKLDKITVMKDLENLKTISRESSDRPKFVQNTQNSSSARNNNRPRPNYRPNGPKEVRKQPKQQFSRSKNPKYFRNRDIGTETVENEPVPSSSTNQQ</sequence>
<feature type="region of interest" description="Disordered" evidence="1">
    <location>
        <begin position="197"/>
        <end position="274"/>
    </location>
</feature>
<organism evidence="2 3">
    <name type="scientific">Orchesella dallaii</name>
    <dbReference type="NCBI Taxonomy" id="48710"/>
    <lineage>
        <taxon>Eukaryota</taxon>
        <taxon>Metazoa</taxon>
        <taxon>Ecdysozoa</taxon>
        <taxon>Arthropoda</taxon>
        <taxon>Hexapoda</taxon>
        <taxon>Collembola</taxon>
        <taxon>Entomobryomorpha</taxon>
        <taxon>Entomobryoidea</taxon>
        <taxon>Orchesellidae</taxon>
        <taxon>Orchesellinae</taxon>
        <taxon>Orchesella</taxon>
    </lineage>
</organism>
<dbReference type="Proteomes" id="UP001642540">
    <property type="component" value="Unassembled WGS sequence"/>
</dbReference>
<feature type="compositionally biased region" description="Polar residues" evidence="1">
    <location>
        <begin position="207"/>
        <end position="216"/>
    </location>
</feature>
<gene>
    <name evidence="2" type="ORF">ODALV1_LOCUS3564</name>
</gene>
<protein>
    <submittedName>
        <fullName evidence="2">Uncharacterized protein</fullName>
    </submittedName>
</protein>
<evidence type="ECO:0000256" key="1">
    <source>
        <dbReference type="SAM" id="MobiDB-lite"/>
    </source>
</evidence>
<reference evidence="2 3" key="1">
    <citation type="submission" date="2024-08" db="EMBL/GenBank/DDBJ databases">
        <authorList>
            <person name="Cucini C."/>
            <person name="Frati F."/>
        </authorList>
    </citation>
    <scope>NUCLEOTIDE SEQUENCE [LARGE SCALE GENOMIC DNA]</scope>
</reference>
<name>A0ABP1PXE2_9HEXA</name>
<accession>A0ABP1PXE2</accession>
<evidence type="ECO:0000313" key="3">
    <source>
        <dbReference type="Proteomes" id="UP001642540"/>
    </source>
</evidence>
<keyword evidence="3" id="KW-1185">Reference proteome</keyword>
<comment type="caution">
    <text evidence="2">The sequence shown here is derived from an EMBL/GenBank/DDBJ whole genome shotgun (WGS) entry which is preliminary data.</text>
</comment>
<feature type="compositionally biased region" description="Low complexity" evidence="1">
    <location>
        <begin position="217"/>
        <end position="229"/>
    </location>
</feature>
<dbReference type="EMBL" id="CAXLJM020000012">
    <property type="protein sequence ID" value="CAL8076711.1"/>
    <property type="molecule type" value="Genomic_DNA"/>
</dbReference>